<gene>
    <name evidence="2" type="ORF">Fcan01_11168</name>
</gene>
<evidence type="ECO:0000256" key="1">
    <source>
        <dbReference type="SAM" id="Phobius"/>
    </source>
</evidence>
<reference evidence="2 3" key="1">
    <citation type="submission" date="2015-12" db="EMBL/GenBank/DDBJ databases">
        <title>The genome of Folsomia candida.</title>
        <authorList>
            <person name="Faddeeva A."/>
            <person name="Derks M.F."/>
            <person name="Anvar Y."/>
            <person name="Smit S."/>
            <person name="Van Straalen N."/>
            <person name="Roelofs D."/>
        </authorList>
    </citation>
    <scope>NUCLEOTIDE SEQUENCE [LARGE SCALE GENOMIC DNA]</scope>
    <source>
        <strain evidence="2 3">VU population</strain>
        <tissue evidence="2">Whole body</tissue>
    </source>
</reference>
<evidence type="ECO:0000313" key="2">
    <source>
        <dbReference type="EMBL" id="OXA54878.1"/>
    </source>
</evidence>
<proteinExistence type="predicted"/>
<keyword evidence="1" id="KW-0812">Transmembrane</keyword>
<feature type="transmembrane region" description="Helical" evidence="1">
    <location>
        <begin position="50"/>
        <end position="73"/>
    </location>
</feature>
<comment type="caution">
    <text evidence="2">The sequence shown here is derived from an EMBL/GenBank/DDBJ whole genome shotgun (WGS) entry which is preliminary data.</text>
</comment>
<sequence length="306" mass="34491">MYTASLLLRWEWKVDSDTGRFVNCLVQFEDKLLGGGTYEKTSVDKFLLRFLLPVFQVSFCTIPLINAAILLVMPCLPPYLLSMTDYCQSLPEGGKLGGGDQWDGGTLKVKENTKEINGNQPTKTKLRGLWKLKWLGFLKRNPKRGNVVSSMGVERSCYKLYRQLQLIVNQLNCCVRYKVLPALVVMLPNLQIFATFIVLSMKGRVPTYAYIGIGMLALETFLFNMIGFTVASFVNSKSIRVLGVLRNTCLTRGGSFCKKKELVKTLKSCRELRLYVGNNFVDRGTPLVMQSYCFSQLASLLLISHS</sequence>
<feature type="transmembrane region" description="Helical" evidence="1">
    <location>
        <begin position="207"/>
        <end position="234"/>
    </location>
</feature>
<keyword evidence="1" id="KW-0472">Membrane</keyword>
<protein>
    <submittedName>
        <fullName evidence="2">Uncharacterized protein</fullName>
    </submittedName>
</protein>
<organism evidence="2 3">
    <name type="scientific">Folsomia candida</name>
    <name type="common">Springtail</name>
    <dbReference type="NCBI Taxonomy" id="158441"/>
    <lineage>
        <taxon>Eukaryota</taxon>
        <taxon>Metazoa</taxon>
        <taxon>Ecdysozoa</taxon>
        <taxon>Arthropoda</taxon>
        <taxon>Hexapoda</taxon>
        <taxon>Collembola</taxon>
        <taxon>Entomobryomorpha</taxon>
        <taxon>Isotomoidea</taxon>
        <taxon>Isotomidae</taxon>
        <taxon>Proisotominae</taxon>
        <taxon>Folsomia</taxon>
    </lineage>
</organism>
<feature type="transmembrane region" description="Helical" evidence="1">
    <location>
        <begin position="179"/>
        <end position="201"/>
    </location>
</feature>
<dbReference type="AlphaFoldDB" id="A0A226ECE7"/>
<evidence type="ECO:0000313" key="3">
    <source>
        <dbReference type="Proteomes" id="UP000198287"/>
    </source>
</evidence>
<dbReference type="Proteomes" id="UP000198287">
    <property type="component" value="Unassembled WGS sequence"/>
</dbReference>
<keyword evidence="1" id="KW-1133">Transmembrane helix</keyword>
<dbReference type="EMBL" id="LNIX01000005">
    <property type="protein sequence ID" value="OXA54878.1"/>
    <property type="molecule type" value="Genomic_DNA"/>
</dbReference>
<name>A0A226ECE7_FOLCA</name>
<keyword evidence="3" id="KW-1185">Reference proteome</keyword>
<accession>A0A226ECE7</accession>